<feature type="transmembrane region" description="Helical" evidence="1">
    <location>
        <begin position="75"/>
        <end position="95"/>
    </location>
</feature>
<name>A0A067PDA1_9AGAM</name>
<keyword evidence="1" id="KW-1133">Transmembrane helix</keyword>
<feature type="transmembrane region" description="Helical" evidence="1">
    <location>
        <begin position="12"/>
        <end position="32"/>
    </location>
</feature>
<dbReference type="EMBL" id="KL197737">
    <property type="protein sequence ID" value="KDQ52888.1"/>
    <property type="molecule type" value="Genomic_DNA"/>
</dbReference>
<proteinExistence type="predicted"/>
<dbReference type="AlphaFoldDB" id="A0A067PDA1"/>
<organism evidence="2 3">
    <name type="scientific">Jaapia argillacea MUCL 33604</name>
    <dbReference type="NCBI Taxonomy" id="933084"/>
    <lineage>
        <taxon>Eukaryota</taxon>
        <taxon>Fungi</taxon>
        <taxon>Dikarya</taxon>
        <taxon>Basidiomycota</taxon>
        <taxon>Agaricomycotina</taxon>
        <taxon>Agaricomycetes</taxon>
        <taxon>Agaricomycetidae</taxon>
        <taxon>Jaapiales</taxon>
        <taxon>Jaapiaceae</taxon>
        <taxon>Jaapia</taxon>
    </lineage>
</organism>
<sequence>MPGFSAVGRKVVASFGALLLVDIIVLALSAQVNQFQEYFFVADLFPLALSIITLVSLPLILLYDFAVLTSFAVRAPFKIGYLSVLSVLWLAFNAFSTARWSHVPLACDVIPAEYPDERTWCKNLQALKSFVWIEWLMFTATALLIIRYTISQHTHGNTHVWRVPFVRYDPRRPEHIGIIPEITITEDYFAAGGYRGSEFLQYEKQEI</sequence>
<feature type="transmembrane region" description="Helical" evidence="1">
    <location>
        <begin position="38"/>
        <end position="63"/>
    </location>
</feature>
<gene>
    <name evidence="2" type="ORF">JAAARDRAFT_39836</name>
</gene>
<keyword evidence="3" id="KW-1185">Reference proteome</keyword>
<keyword evidence="1" id="KW-0812">Transmembrane</keyword>
<accession>A0A067PDA1</accession>
<feature type="transmembrane region" description="Helical" evidence="1">
    <location>
        <begin position="130"/>
        <end position="150"/>
    </location>
</feature>
<dbReference type="OrthoDB" id="2793550at2759"/>
<evidence type="ECO:0000313" key="2">
    <source>
        <dbReference type="EMBL" id="KDQ52888.1"/>
    </source>
</evidence>
<reference evidence="3" key="1">
    <citation type="journal article" date="2014" name="Proc. Natl. Acad. Sci. U.S.A.">
        <title>Extensive sampling of basidiomycete genomes demonstrates inadequacy of the white-rot/brown-rot paradigm for wood decay fungi.</title>
        <authorList>
            <person name="Riley R."/>
            <person name="Salamov A.A."/>
            <person name="Brown D.W."/>
            <person name="Nagy L.G."/>
            <person name="Floudas D."/>
            <person name="Held B.W."/>
            <person name="Levasseur A."/>
            <person name="Lombard V."/>
            <person name="Morin E."/>
            <person name="Otillar R."/>
            <person name="Lindquist E.A."/>
            <person name="Sun H."/>
            <person name="LaButti K.M."/>
            <person name="Schmutz J."/>
            <person name="Jabbour D."/>
            <person name="Luo H."/>
            <person name="Baker S.E."/>
            <person name="Pisabarro A.G."/>
            <person name="Walton J.D."/>
            <person name="Blanchette R.A."/>
            <person name="Henrissat B."/>
            <person name="Martin F."/>
            <person name="Cullen D."/>
            <person name="Hibbett D.S."/>
            <person name="Grigoriev I.V."/>
        </authorList>
    </citation>
    <scope>NUCLEOTIDE SEQUENCE [LARGE SCALE GENOMIC DNA]</scope>
    <source>
        <strain evidence="3">MUCL 33604</strain>
    </source>
</reference>
<dbReference type="InParanoid" id="A0A067PDA1"/>
<protein>
    <recommendedName>
        <fullName evidence="4">MARVEL domain-containing protein</fullName>
    </recommendedName>
</protein>
<evidence type="ECO:0000256" key="1">
    <source>
        <dbReference type="SAM" id="Phobius"/>
    </source>
</evidence>
<evidence type="ECO:0000313" key="3">
    <source>
        <dbReference type="Proteomes" id="UP000027265"/>
    </source>
</evidence>
<dbReference type="HOGENOM" id="CLU_097225_0_0_1"/>
<keyword evidence="1" id="KW-0472">Membrane</keyword>
<dbReference type="Proteomes" id="UP000027265">
    <property type="component" value="Unassembled WGS sequence"/>
</dbReference>
<evidence type="ECO:0008006" key="4">
    <source>
        <dbReference type="Google" id="ProtNLM"/>
    </source>
</evidence>